<feature type="region of interest" description="Disordered" evidence="1">
    <location>
        <begin position="1"/>
        <end position="36"/>
    </location>
</feature>
<name>A0A0M8ZSP4_9HYME</name>
<sequence length="203" mass="22477">MPNSDTTNDMIQKSKGKQKETIKTVQRSSKKLRQHSTPVPLIVEPMLSLAIVNTAAAVVTGGKGSVDVNAAIEDARAAEERERPTHIEASSVCIADAAIQSNPIPMADRQHTAHILPTCRLVDCPGYQSTDYQGGRYESAGSSQLPITPGPWARGYGVPHNYQCYPEYQQTNNYSGQQYGRSNYQNPQYNSYGTQYNQHRVRF</sequence>
<dbReference type="EMBL" id="KQ435863">
    <property type="protein sequence ID" value="KOX70350.1"/>
    <property type="molecule type" value="Genomic_DNA"/>
</dbReference>
<evidence type="ECO:0000313" key="3">
    <source>
        <dbReference type="Proteomes" id="UP000053105"/>
    </source>
</evidence>
<gene>
    <name evidence="2" type="ORF">WN51_04753</name>
</gene>
<dbReference type="AlphaFoldDB" id="A0A0M8ZSP4"/>
<feature type="compositionally biased region" description="Polar residues" evidence="1">
    <location>
        <begin position="1"/>
        <end position="11"/>
    </location>
</feature>
<proteinExistence type="predicted"/>
<dbReference type="Proteomes" id="UP000053105">
    <property type="component" value="Unassembled WGS sequence"/>
</dbReference>
<evidence type="ECO:0000313" key="2">
    <source>
        <dbReference type="EMBL" id="KOX70350.1"/>
    </source>
</evidence>
<accession>A0A0M8ZSP4</accession>
<keyword evidence="3" id="KW-1185">Reference proteome</keyword>
<organism evidence="2 3">
    <name type="scientific">Melipona quadrifasciata</name>
    <dbReference type="NCBI Taxonomy" id="166423"/>
    <lineage>
        <taxon>Eukaryota</taxon>
        <taxon>Metazoa</taxon>
        <taxon>Ecdysozoa</taxon>
        <taxon>Arthropoda</taxon>
        <taxon>Hexapoda</taxon>
        <taxon>Insecta</taxon>
        <taxon>Pterygota</taxon>
        <taxon>Neoptera</taxon>
        <taxon>Endopterygota</taxon>
        <taxon>Hymenoptera</taxon>
        <taxon>Apocrita</taxon>
        <taxon>Aculeata</taxon>
        <taxon>Apoidea</taxon>
        <taxon>Anthophila</taxon>
        <taxon>Apidae</taxon>
        <taxon>Melipona</taxon>
    </lineage>
</organism>
<protein>
    <submittedName>
        <fullName evidence="2">Uncharacterized protein</fullName>
    </submittedName>
</protein>
<evidence type="ECO:0000256" key="1">
    <source>
        <dbReference type="SAM" id="MobiDB-lite"/>
    </source>
</evidence>
<dbReference type="OrthoDB" id="10417034at2759"/>
<dbReference type="STRING" id="166423.A0A0M8ZSP4"/>
<reference evidence="2 3" key="1">
    <citation type="submission" date="2015-07" db="EMBL/GenBank/DDBJ databases">
        <title>The genome of Melipona quadrifasciata.</title>
        <authorList>
            <person name="Pan H."/>
            <person name="Kapheim K."/>
        </authorList>
    </citation>
    <scope>NUCLEOTIDE SEQUENCE [LARGE SCALE GENOMIC DNA]</scope>
    <source>
        <strain evidence="2">0111107301</strain>
        <tissue evidence="2">Whole body</tissue>
    </source>
</reference>